<dbReference type="Pfam" id="PF00486">
    <property type="entry name" value="Trans_reg_C"/>
    <property type="match status" value="1"/>
</dbReference>
<protein>
    <recommendedName>
        <fullName evidence="7">OmpR/PhoB-type domain-containing protein</fullName>
    </recommendedName>
</protein>
<sequence length="282" mass="30491">MLDISVLGPFQVTCRGVPVAPTAAKPRKVLALLALSPDRFVSVDSLMEELWEERQPRSAATTLQTYILHLRGLIAAALAAGPERTGPADVDAKGVLVTKPGGYLLHTYGGRVDVRDYEARAAAGHRAMGADDFGAASDAFRAALELWRGRVLIDVQTGPRLTAEALHLEESRLTLLGRRIEADLRLGRHHEVLAELAGLCTEHPLDETFHGQYMAALCRAGRRGRALEVYSRLRLSMKRELGLEPSPAVARLQHAILRGGPGIDWEPAAGSWAAGPQLLRAG</sequence>
<keyword evidence="2" id="KW-0902">Two-component regulatory system</keyword>
<feature type="DNA-binding region" description="OmpR/PhoB-type" evidence="6">
    <location>
        <begin position="1"/>
        <end position="107"/>
    </location>
</feature>
<evidence type="ECO:0000313" key="8">
    <source>
        <dbReference type="EMBL" id="GGZ81845.1"/>
    </source>
</evidence>
<dbReference type="Gene3D" id="1.10.10.10">
    <property type="entry name" value="Winged helix-like DNA-binding domain superfamily/Winged helix DNA-binding domain"/>
    <property type="match status" value="1"/>
</dbReference>
<organism evidence="8 9">
    <name type="scientific">Streptomyces echinoruber</name>
    <dbReference type="NCBI Taxonomy" id="68898"/>
    <lineage>
        <taxon>Bacteria</taxon>
        <taxon>Bacillati</taxon>
        <taxon>Actinomycetota</taxon>
        <taxon>Actinomycetes</taxon>
        <taxon>Kitasatosporales</taxon>
        <taxon>Streptomycetaceae</taxon>
        <taxon>Streptomyces</taxon>
    </lineage>
</organism>
<evidence type="ECO:0000256" key="5">
    <source>
        <dbReference type="ARBA" id="ARBA00023163"/>
    </source>
</evidence>
<gene>
    <name evidence="8" type="ORF">GCM10010389_19610</name>
</gene>
<dbReference type="GO" id="GO:0006355">
    <property type="term" value="P:regulation of DNA-templated transcription"/>
    <property type="evidence" value="ECO:0007669"/>
    <property type="project" value="InterPro"/>
</dbReference>
<dbReference type="CDD" id="cd15831">
    <property type="entry name" value="BTAD"/>
    <property type="match status" value="1"/>
</dbReference>
<dbReference type="PROSITE" id="PS51755">
    <property type="entry name" value="OMPR_PHOB"/>
    <property type="match status" value="1"/>
</dbReference>
<accession>A0A918V9N3</accession>
<evidence type="ECO:0000313" key="9">
    <source>
        <dbReference type="Proteomes" id="UP000623010"/>
    </source>
</evidence>
<evidence type="ECO:0000256" key="1">
    <source>
        <dbReference type="ARBA" id="ARBA00005820"/>
    </source>
</evidence>
<reference evidence="8" key="1">
    <citation type="journal article" date="2014" name="Int. J. Syst. Evol. Microbiol.">
        <title>Complete genome sequence of Corynebacterium casei LMG S-19264T (=DSM 44701T), isolated from a smear-ripened cheese.</title>
        <authorList>
            <consortium name="US DOE Joint Genome Institute (JGI-PGF)"/>
            <person name="Walter F."/>
            <person name="Albersmeier A."/>
            <person name="Kalinowski J."/>
            <person name="Ruckert C."/>
        </authorList>
    </citation>
    <scope>NUCLEOTIDE SEQUENCE</scope>
    <source>
        <strain evidence="8">JCM 5016</strain>
    </source>
</reference>
<dbReference type="SMART" id="SM00862">
    <property type="entry name" value="Trans_reg_C"/>
    <property type="match status" value="1"/>
</dbReference>
<keyword evidence="3" id="KW-0805">Transcription regulation</keyword>
<dbReference type="SMART" id="SM01043">
    <property type="entry name" value="BTAD"/>
    <property type="match status" value="1"/>
</dbReference>
<dbReference type="InterPro" id="IPR011990">
    <property type="entry name" value="TPR-like_helical_dom_sf"/>
</dbReference>
<dbReference type="Proteomes" id="UP000623010">
    <property type="component" value="Unassembled WGS sequence"/>
</dbReference>
<dbReference type="SUPFAM" id="SSF48452">
    <property type="entry name" value="TPR-like"/>
    <property type="match status" value="1"/>
</dbReference>
<dbReference type="GO" id="GO:0003677">
    <property type="term" value="F:DNA binding"/>
    <property type="evidence" value="ECO:0007669"/>
    <property type="project" value="UniProtKB-UniRule"/>
</dbReference>
<keyword evidence="5" id="KW-0804">Transcription</keyword>
<keyword evidence="4 6" id="KW-0238">DNA-binding</keyword>
<dbReference type="InterPro" id="IPR005158">
    <property type="entry name" value="BTAD"/>
</dbReference>
<dbReference type="AlphaFoldDB" id="A0A918V9N3"/>
<keyword evidence="9" id="KW-1185">Reference proteome</keyword>
<evidence type="ECO:0000256" key="3">
    <source>
        <dbReference type="ARBA" id="ARBA00023015"/>
    </source>
</evidence>
<proteinExistence type="inferred from homology"/>
<evidence type="ECO:0000256" key="2">
    <source>
        <dbReference type="ARBA" id="ARBA00023012"/>
    </source>
</evidence>
<dbReference type="PANTHER" id="PTHR35807">
    <property type="entry name" value="TRANSCRIPTIONAL REGULATOR REDD-RELATED"/>
    <property type="match status" value="1"/>
</dbReference>
<dbReference type="InterPro" id="IPR051677">
    <property type="entry name" value="AfsR-DnrI-RedD_regulator"/>
</dbReference>
<dbReference type="RefSeq" id="WP_190056961.1">
    <property type="nucleotide sequence ID" value="NZ_BMWH01000005.1"/>
</dbReference>
<evidence type="ECO:0000256" key="6">
    <source>
        <dbReference type="PROSITE-ProRule" id="PRU01091"/>
    </source>
</evidence>
<evidence type="ECO:0000259" key="7">
    <source>
        <dbReference type="PROSITE" id="PS51755"/>
    </source>
</evidence>
<name>A0A918V9N3_9ACTN</name>
<comment type="caution">
    <text evidence="8">The sequence shown here is derived from an EMBL/GenBank/DDBJ whole genome shotgun (WGS) entry which is preliminary data.</text>
</comment>
<feature type="domain" description="OmpR/PhoB-type" evidence="7">
    <location>
        <begin position="1"/>
        <end position="107"/>
    </location>
</feature>
<dbReference type="InterPro" id="IPR001867">
    <property type="entry name" value="OmpR/PhoB-type_DNA-bd"/>
</dbReference>
<comment type="similarity">
    <text evidence="1">Belongs to the AfsR/DnrI/RedD regulatory family.</text>
</comment>
<dbReference type="EMBL" id="BMWH01000005">
    <property type="protein sequence ID" value="GGZ81845.1"/>
    <property type="molecule type" value="Genomic_DNA"/>
</dbReference>
<dbReference type="Gene3D" id="1.25.40.10">
    <property type="entry name" value="Tetratricopeptide repeat domain"/>
    <property type="match status" value="1"/>
</dbReference>
<dbReference type="InterPro" id="IPR036388">
    <property type="entry name" value="WH-like_DNA-bd_sf"/>
</dbReference>
<evidence type="ECO:0000256" key="4">
    <source>
        <dbReference type="ARBA" id="ARBA00023125"/>
    </source>
</evidence>
<dbReference type="InterPro" id="IPR016032">
    <property type="entry name" value="Sig_transdc_resp-reg_C-effctor"/>
</dbReference>
<reference evidence="8" key="2">
    <citation type="submission" date="2020-09" db="EMBL/GenBank/DDBJ databases">
        <authorList>
            <person name="Sun Q."/>
            <person name="Ohkuma M."/>
        </authorList>
    </citation>
    <scope>NUCLEOTIDE SEQUENCE</scope>
    <source>
        <strain evidence="8">JCM 5016</strain>
    </source>
</reference>
<dbReference type="SUPFAM" id="SSF46894">
    <property type="entry name" value="C-terminal effector domain of the bipartite response regulators"/>
    <property type="match status" value="1"/>
</dbReference>
<dbReference type="GO" id="GO:0000160">
    <property type="term" value="P:phosphorelay signal transduction system"/>
    <property type="evidence" value="ECO:0007669"/>
    <property type="project" value="UniProtKB-KW"/>
</dbReference>
<dbReference type="PANTHER" id="PTHR35807:SF1">
    <property type="entry name" value="TRANSCRIPTIONAL REGULATOR REDD"/>
    <property type="match status" value="1"/>
</dbReference>
<dbReference type="Pfam" id="PF03704">
    <property type="entry name" value="BTAD"/>
    <property type="match status" value="1"/>
</dbReference>